<proteinExistence type="predicted"/>
<dbReference type="Proteomes" id="UP001476950">
    <property type="component" value="Unassembled WGS sequence"/>
</dbReference>
<sequence length="104" mass="12017">MFRFHQLNRNKRSPPAFPKNLSTFDSTHTRLESWSILPSFVIIKLQLQQKQSGYNPTSIPLLWAIALNGNMNHLLERLLAIGFTVEGWLTRKGRSPYSSALKRH</sequence>
<comment type="caution">
    <text evidence="1">The sequence shown here is derived from an EMBL/GenBank/DDBJ whole genome shotgun (WGS) entry which is preliminary data.</text>
</comment>
<evidence type="ECO:0000313" key="1">
    <source>
        <dbReference type="EMBL" id="MEP1062108.1"/>
    </source>
</evidence>
<name>A0ABV0KS91_9CYAN</name>
<organism evidence="1 2">
    <name type="scientific">Stenomitos frigidus AS-A4</name>
    <dbReference type="NCBI Taxonomy" id="2933935"/>
    <lineage>
        <taxon>Bacteria</taxon>
        <taxon>Bacillati</taxon>
        <taxon>Cyanobacteriota</taxon>
        <taxon>Cyanophyceae</taxon>
        <taxon>Leptolyngbyales</taxon>
        <taxon>Leptolyngbyaceae</taxon>
        <taxon>Stenomitos</taxon>
    </lineage>
</organism>
<evidence type="ECO:0000313" key="2">
    <source>
        <dbReference type="Proteomes" id="UP001476950"/>
    </source>
</evidence>
<protein>
    <submittedName>
        <fullName evidence="1">Uncharacterized protein</fullName>
    </submittedName>
</protein>
<reference evidence="1 2" key="1">
    <citation type="submission" date="2022-04" db="EMBL/GenBank/DDBJ databases">
        <title>Positive selection, recombination, and allopatry shape intraspecific diversity of widespread and dominant cyanobacteria.</title>
        <authorList>
            <person name="Wei J."/>
            <person name="Shu W."/>
            <person name="Hu C."/>
        </authorList>
    </citation>
    <scope>NUCLEOTIDE SEQUENCE [LARGE SCALE GENOMIC DNA]</scope>
    <source>
        <strain evidence="1 2">AS-A4</strain>
    </source>
</reference>
<accession>A0ABV0KS91</accession>
<gene>
    <name evidence="1" type="ORF">NDI38_27410</name>
</gene>
<dbReference type="EMBL" id="JAMPLM010000053">
    <property type="protein sequence ID" value="MEP1062108.1"/>
    <property type="molecule type" value="Genomic_DNA"/>
</dbReference>
<keyword evidence="2" id="KW-1185">Reference proteome</keyword>